<comment type="caution">
    <text evidence="2">The sequence shown here is derived from an EMBL/GenBank/DDBJ whole genome shotgun (WGS) entry which is preliminary data.</text>
</comment>
<dbReference type="AlphaFoldDB" id="A0A8J4EB38"/>
<proteinExistence type="predicted"/>
<evidence type="ECO:0008006" key="4">
    <source>
        <dbReference type="Google" id="ProtNLM"/>
    </source>
</evidence>
<evidence type="ECO:0000313" key="2">
    <source>
        <dbReference type="EMBL" id="GIJ68321.1"/>
    </source>
</evidence>
<dbReference type="GO" id="GO:0016787">
    <property type="term" value="F:hydrolase activity"/>
    <property type="evidence" value="ECO:0007669"/>
    <property type="project" value="UniProtKB-KW"/>
</dbReference>
<dbReference type="SUPFAM" id="SSF56784">
    <property type="entry name" value="HAD-like"/>
    <property type="match status" value="1"/>
</dbReference>
<dbReference type="PANTHER" id="PTHR43316">
    <property type="entry name" value="HYDROLASE, HALOACID DELAHOGENASE-RELATED"/>
    <property type="match status" value="1"/>
</dbReference>
<protein>
    <recommendedName>
        <fullName evidence="4">HAD-superfamily hydrolase, subfamily IA, variant 1</fullName>
    </recommendedName>
</protein>
<dbReference type="EMBL" id="BOPH01000039">
    <property type="protein sequence ID" value="GIJ68321.1"/>
    <property type="molecule type" value="Genomic_DNA"/>
</dbReference>
<evidence type="ECO:0000313" key="3">
    <source>
        <dbReference type="Proteomes" id="UP000635606"/>
    </source>
</evidence>
<evidence type="ECO:0000256" key="1">
    <source>
        <dbReference type="ARBA" id="ARBA00022801"/>
    </source>
</evidence>
<dbReference type="NCBIfam" id="TIGR01509">
    <property type="entry name" value="HAD-SF-IA-v3"/>
    <property type="match status" value="1"/>
</dbReference>
<dbReference type="NCBIfam" id="TIGR01549">
    <property type="entry name" value="HAD-SF-IA-v1"/>
    <property type="match status" value="1"/>
</dbReference>
<dbReference type="Gene3D" id="3.40.50.1000">
    <property type="entry name" value="HAD superfamily/HAD-like"/>
    <property type="match status" value="1"/>
</dbReference>
<dbReference type="InterPro" id="IPR006439">
    <property type="entry name" value="HAD-SF_hydro_IA"/>
</dbReference>
<dbReference type="InterPro" id="IPR051540">
    <property type="entry name" value="S-2-haloacid_dehalogenase"/>
</dbReference>
<dbReference type="InterPro" id="IPR023214">
    <property type="entry name" value="HAD_sf"/>
</dbReference>
<name>A0A8J4EB38_9ACTN</name>
<dbReference type="Proteomes" id="UP000635606">
    <property type="component" value="Unassembled WGS sequence"/>
</dbReference>
<dbReference type="PRINTS" id="PR00413">
    <property type="entry name" value="HADHALOGNASE"/>
</dbReference>
<dbReference type="Pfam" id="PF00702">
    <property type="entry name" value="Hydrolase"/>
    <property type="match status" value="1"/>
</dbReference>
<dbReference type="InterPro" id="IPR036412">
    <property type="entry name" value="HAD-like_sf"/>
</dbReference>
<sequence>MVGMPQPVIFDLYNTLIDGADEERDRALREMAALLGVTPADLLRVYRESWPERLVGWGVAETVRIMAGRLGIDATAQQVATAAELRRSLPRRLFELVSDETLAVLDGLRADGHPLGVLSNATAESAEAWPSGPLASRFDVVIFSSVVGLAKPDPAVYRLAAAGLGAVPEECVFVGDGADGELPGAAGVGMTVFRTVEFRDTLSGWSGPVIDMLADLPGVLRELSSVQ</sequence>
<dbReference type="PANTHER" id="PTHR43316:SF3">
    <property type="entry name" value="HALOACID DEHALOGENASE, TYPE II (AFU_ORTHOLOGUE AFUA_2G07750)-RELATED"/>
    <property type="match status" value="1"/>
</dbReference>
<reference evidence="2" key="1">
    <citation type="submission" date="2021-01" db="EMBL/GenBank/DDBJ databases">
        <title>Whole genome shotgun sequence of Virgisporangium ochraceum NBRC 16418.</title>
        <authorList>
            <person name="Komaki H."/>
            <person name="Tamura T."/>
        </authorList>
    </citation>
    <scope>NUCLEOTIDE SEQUENCE</scope>
    <source>
        <strain evidence="2">NBRC 16418</strain>
    </source>
</reference>
<keyword evidence="3" id="KW-1185">Reference proteome</keyword>
<dbReference type="SFLD" id="SFLDS00003">
    <property type="entry name" value="Haloacid_Dehalogenase"/>
    <property type="match status" value="1"/>
</dbReference>
<organism evidence="2 3">
    <name type="scientific">Virgisporangium ochraceum</name>
    <dbReference type="NCBI Taxonomy" id="65505"/>
    <lineage>
        <taxon>Bacteria</taxon>
        <taxon>Bacillati</taxon>
        <taxon>Actinomycetota</taxon>
        <taxon>Actinomycetes</taxon>
        <taxon>Micromonosporales</taxon>
        <taxon>Micromonosporaceae</taxon>
        <taxon>Virgisporangium</taxon>
    </lineage>
</organism>
<dbReference type="SFLD" id="SFLDG01129">
    <property type="entry name" value="C1.5:_HAD__Beta-PGM__Phosphata"/>
    <property type="match status" value="1"/>
</dbReference>
<accession>A0A8J4EB38</accession>
<keyword evidence="1" id="KW-0378">Hydrolase</keyword>
<gene>
    <name evidence="2" type="ORF">Voc01_032380</name>
</gene>